<dbReference type="InterPro" id="IPR017535">
    <property type="entry name" value="Asparagine_synth"/>
</dbReference>
<dbReference type="Pfam" id="PF13537">
    <property type="entry name" value="GATase_7"/>
    <property type="match status" value="1"/>
</dbReference>
<dbReference type="EMBL" id="FPHR01000029">
    <property type="protein sequence ID" value="SFV77579.1"/>
    <property type="molecule type" value="Genomic_DNA"/>
</dbReference>
<dbReference type="PIRSF" id="PIRSF001589">
    <property type="entry name" value="Asn_synthetase_glu-h"/>
    <property type="match status" value="1"/>
</dbReference>
<evidence type="ECO:0000256" key="4">
    <source>
        <dbReference type="ARBA" id="ARBA00022962"/>
    </source>
</evidence>
<evidence type="ECO:0000256" key="2">
    <source>
        <dbReference type="ARBA" id="ARBA00022741"/>
    </source>
</evidence>
<accession>A0A1W1DAE3</accession>
<keyword evidence="2" id="KW-0547">Nucleotide-binding</keyword>
<organism evidence="7">
    <name type="scientific">hydrothermal vent metagenome</name>
    <dbReference type="NCBI Taxonomy" id="652676"/>
    <lineage>
        <taxon>unclassified sequences</taxon>
        <taxon>metagenomes</taxon>
        <taxon>ecological metagenomes</taxon>
    </lineage>
</organism>
<dbReference type="Pfam" id="PF00733">
    <property type="entry name" value="Asn_synthase"/>
    <property type="match status" value="1"/>
</dbReference>
<dbReference type="NCBIfam" id="TIGR03104">
    <property type="entry name" value="trio_amidotrans"/>
    <property type="match status" value="1"/>
</dbReference>
<dbReference type="PANTHER" id="PTHR43284">
    <property type="entry name" value="ASPARAGINE SYNTHETASE (GLUTAMINE-HYDROLYZING)"/>
    <property type="match status" value="1"/>
</dbReference>
<dbReference type="Gene3D" id="3.40.50.620">
    <property type="entry name" value="HUPs"/>
    <property type="match status" value="1"/>
</dbReference>
<evidence type="ECO:0000313" key="7">
    <source>
        <dbReference type="EMBL" id="SFV77579.1"/>
    </source>
</evidence>
<dbReference type="PROSITE" id="PS51278">
    <property type="entry name" value="GATASE_TYPE_2"/>
    <property type="match status" value="1"/>
</dbReference>
<evidence type="ECO:0000256" key="1">
    <source>
        <dbReference type="ARBA" id="ARBA00005752"/>
    </source>
</evidence>
<dbReference type="PROSITE" id="PS50206">
    <property type="entry name" value="RHODANESE_3"/>
    <property type="match status" value="1"/>
</dbReference>
<feature type="domain" description="Glutamine amidotransferase type-2" evidence="6">
    <location>
        <begin position="2"/>
        <end position="213"/>
    </location>
</feature>
<dbReference type="NCBIfam" id="TIGR01536">
    <property type="entry name" value="asn_synth_AEB"/>
    <property type="match status" value="1"/>
</dbReference>
<dbReference type="InterPro" id="IPR001763">
    <property type="entry name" value="Rhodanese-like_dom"/>
</dbReference>
<evidence type="ECO:0000259" key="6">
    <source>
        <dbReference type="PROSITE" id="PS51278"/>
    </source>
</evidence>
<dbReference type="CDD" id="cd01991">
    <property type="entry name" value="Asn_synthase_B_C"/>
    <property type="match status" value="1"/>
</dbReference>
<protein>
    <submittedName>
        <fullName evidence="7">Asparagine synthetase [glutamine-hydrolyzing]</fullName>
        <ecNumber evidence="7">6.3.5.4</ecNumber>
    </submittedName>
</protein>
<evidence type="ECO:0000256" key="3">
    <source>
        <dbReference type="ARBA" id="ARBA00022840"/>
    </source>
</evidence>
<dbReference type="CDD" id="cd00712">
    <property type="entry name" value="AsnB"/>
    <property type="match status" value="1"/>
</dbReference>
<dbReference type="InterPro" id="IPR033738">
    <property type="entry name" value="AsnB_N"/>
</dbReference>
<dbReference type="InterPro" id="IPR029055">
    <property type="entry name" value="Ntn_hydrolases_N"/>
</dbReference>
<dbReference type="InterPro" id="IPR006426">
    <property type="entry name" value="Asn_synth_AEB"/>
</dbReference>
<dbReference type="PANTHER" id="PTHR43284:SF1">
    <property type="entry name" value="ASPARAGINE SYNTHETASE"/>
    <property type="match status" value="1"/>
</dbReference>
<dbReference type="AlphaFoldDB" id="A0A1W1DAE3"/>
<keyword evidence="3" id="KW-0067">ATP-binding</keyword>
<dbReference type="EC" id="6.3.5.4" evidence="7"/>
<feature type="domain" description="Rhodanese" evidence="5">
    <location>
        <begin position="258"/>
        <end position="305"/>
    </location>
</feature>
<evidence type="ECO:0000259" key="5">
    <source>
        <dbReference type="PROSITE" id="PS50206"/>
    </source>
</evidence>
<sequence length="596" mass="67559">MCGICGQLRFDNQAVNSQDLNIMMQKIARRGPDGSGEWADQRIGFGHQRLSIIDLSNYASQPMVDQALDLVLVFNGTIYNYKALRALLINKGYEFFSQSDTEVILKAYHHWGEDCVTHLDGMFAFCIWDKKQQHLFVARDRMGIKPLYFNLTDKAFSFASNTQSLIAIGANTDISSVALQQQLSLHAVVPAPNTILEGVKKIKPATTLIIKPNGDIKETTYWQPKAQRPKVELSNAEYIERTHELLSQAVLKRMDAADVPIGVLLSGGLDSSLLVALLHEAGHEDIRTFSIGFEDIGDEAGSEFEYSDQIVDRFNTRHEKYVVSNSQVLPRLGEAIANMNEPMVGQDAVAFYLLSEQVSKHIKVVLSGQGADEAFAGYFWYPRMQAEQGSEVERFSKHYVDRPYEEYLQTVNAKYHSGDHTRAWLNKEFSKAHADEFMDKVFRTDITRLVVDDPVKRVDNMTMAWGLEARVPFMDYQLVEHALSMPPSLKMSEEGKHPLKQISRGLLPNSVIDRKKGYFPMPALKYVQGEFLEFMSDILTSSACINRGVFDQKFIQKVINKPEQYMTALNGSRLWHLALLEYWLQINVDSTTSINK</sequence>
<name>A0A1W1DAE3_9ZZZZ</name>
<dbReference type="InterPro" id="IPR051786">
    <property type="entry name" value="ASN_synthetase/amidase"/>
</dbReference>
<gene>
    <name evidence="7" type="ORF">MNB_SUP05-4-742</name>
</gene>
<proteinExistence type="inferred from homology"/>
<keyword evidence="4" id="KW-0315">Glutamine amidotransferase</keyword>
<comment type="similarity">
    <text evidence="1">Belongs to the asparagine synthetase family.</text>
</comment>
<dbReference type="InterPro" id="IPR017932">
    <property type="entry name" value="GATase_2_dom"/>
</dbReference>
<dbReference type="SUPFAM" id="SSF52402">
    <property type="entry name" value="Adenine nucleotide alpha hydrolases-like"/>
    <property type="match status" value="1"/>
</dbReference>
<dbReference type="InterPro" id="IPR001962">
    <property type="entry name" value="Asn_synthase"/>
</dbReference>
<dbReference type="InterPro" id="IPR014729">
    <property type="entry name" value="Rossmann-like_a/b/a_fold"/>
</dbReference>
<dbReference type="GO" id="GO:0004066">
    <property type="term" value="F:asparagine synthase (glutamine-hydrolyzing) activity"/>
    <property type="evidence" value="ECO:0007669"/>
    <property type="project" value="UniProtKB-EC"/>
</dbReference>
<dbReference type="GO" id="GO:0006529">
    <property type="term" value="P:asparagine biosynthetic process"/>
    <property type="evidence" value="ECO:0007669"/>
    <property type="project" value="InterPro"/>
</dbReference>
<dbReference type="GO" id="GO:0005829">
    <property type="term" value="C:cytosol"/>
    <property type="evidence" value="ECO:0007669"/>
    <property type="project" value="TreeGrafter"/>
</dbReference>
<keyword evidence="7" id="KW-0436">Ligase</keyword>
<dbReference type="SUPFAM" id="SSF56235">
    <property type="entry name" value="N-terminal nucleophile aminohydrolases (Ntn hydrolases)"/>
    <property type="match status" value="1"/>
</dbReference>
<dbReference type="GO" id="GO:0005524">
    <property type="term" value="F:ATP binding"/>
    <property type="evidence" value="ECO:0007669"/>
    <property type="project" value="UniProtKB-KW"/>
</dbReference>
<reference evidence="7" key="1">
    <citation type="submission" date="2016-10" db="EMBL/GenBank/DDBJ databases">
        <authorList>
            <person name="de Groot N.N."/>
        </authorList>
    </citation>
    <scope>NUCLEOTIDE SEQUENCE</scope>
</reference>
<dbReference type="Gene3D" id="3.60.20.10">
    <property type="entry name" value="Glutamine Phosphoribosylpyrophosphate, subunit 1, domain 1"/>
    <property type="match status" value="1"/>
</dbReference>